<evidence type="ECO:0000256" key="3">
    <source>
        <dbReference type="PROSITE-ProRule" id="PRU00284"/>
    </source>
</evidence>
<evidence type="ECO:0000259" key="6">
    <source>
        <dbReference type="PROSITE" id="PS50111"/>
    </source>
</evidence>
<evidence type="ECO:0000256" key="1">
    <source>
        <dbReference type="ARBA" id="ARBA00022500"/>
    </source>
</evidence>
<accession>A0A4Q2UD19</accession>
<dbReference type="OrthoDB" id="9765776at2"/>
<dbReference type="GO" id="GO:0007165">
    <property type="term" value="P:signal transduction"/>
    <property type="evidence" value="ECO:0007669"/>
    <property type="project" value="UniProtKB-KW"/>
</dbReference>
<dbReference type="InterPro" id="IPR004089">
    <property type="entry name" value="MCPsignal_dom"/>
</dbReference>
<keyword evidence="5" id="KW-0472">Membrane</keyword>
<evidence type="ECO:0000256" key="5">
    <source>
        <dbReference type="SAM" id="Phobius"/>
    </source>
</evidence>
<dbReference type="PANTHER" id="PTHR43531">
    <property type="entry name" value="PROTEIN ICFG"/>
    <property type="match status" value="1"/>
</dbReference>
<dbReference type="SUPFAM" id="SSF58104">
    <property type="entry name" value="Methyl-accepting chemotaxis protein (MCP) signaling domain"/>
    <property type="match status" value="1"/>
</dbReference>
<dbReference type="RefSeq" id="WP_129224733.1">
    <property type="nucleotide sequence ID" value="NZ_QYBB01000005.1"/>
</dbReference>
<keyword evidence="8" id="KW-1185">Reference proteome</keyword>
<feature type="transmembrane region" description="Helical" evidence="5">
    <location>
        <begin position="99"/>
        <end position="128"/>
    </location>
</feature>
<gene>
    <name evidence="7" type="ORF">D3273_06565</name>
</gene>
<evidence type="ECO:0000256" key="4">
    <source>
        <dbReference type="SAM" id="MobiDB-lite"/>
    </source>
</evidence>
<keyword evidence="5" id="KW-1133">Transmembrane helix</keyword>
<evidence type="ECO:0000313" key="7">
    <source>
        <dbReference type="EMBL" id="RYC32745.1"/>
    </source>
</evidence>
<reference evidence="7 8" key="1">
    <citation type="submission" date="2018-12" db="EMBL/GenBank/DDBJ databases">
        <authorList>
            <person name="Grouzdev D.S."/>
            <person name="Krutkina M.S."/>
        </authorList>
    </citation>
    <scope>NUCLEOTIDE SEQUENCE [LARGE SCALE GENOMIC DNA]</scope>
    <source>
        <strain evidence="7 8">RmlP026</strain>
    </source>
</reference>
<dbReference type="GO" id="GO:0016020">
    <property type="term" value="C:membrane"/>
    <property type="evidence" value="ECO:0007669"/>
    <property type="project" value="InterPro"/>
</dbReference>
<protein>
    <submittedName>
        <fullName evidence="7">Methyl-accepting chemotaxis protein</fullName>
    </submittedName>
</protein>
<dbReference type="CDD" id="cd11386">
    <property type="entry name" value="MCP_signal"/>
    <property type="match status" value="1"/>
</dbReference>
<evidence type="ECO:0000313" key="8">
    <source>
        <dbReference type="Proteomes" id="UP000290759"/>
    </source>
</evidence>
<feature type="region of interest" description="Disordered" evidence="4">
    <location>
        <begin position="544"/>
        <end position="565"/>
    </location>
</feature>
<dbReference type="Proteomes" id="UP000290759">
    <property type="component" value="Unassembled WGS sequence"/>
</dbReference>
<dbReference type="PROSITE" id="PS50111">
    <property type="entry name" value="CHEMOTAXIS_TRANSDUC_2"/>
    <property type="match status" value="1"/>
</dbReference>
<dbReference type="Pfam" id="PF00015">
    <property type="entry name" value="MCPsignal"/>
    <property type="match status" value="1"/>
</dbReference>
<keyword evidence="5" id="KW-0812">Transmembrane</keyword>
<feature type="transmembrane region" description="Helical" evidence="5">
    <location>
        <begin position="67"/>
        <end position="87"/>
    </location>
</feature>
<proteinExistence type="inferred from homology"/>
<reference evidence="7 8" key="2">
    <citation type="submission" date="2019-02" db="EMBL/GenBank/DDBJ databases">
        <title>'Lichenibacterium ramalinii' gen. nov. sp. nov., 'Lichenibacterium minor' gen. nov. sp. nov.</title>
        <authorList>
            <person name="Pankratov T."/>
        </authorList>
    </citation>
    <scope>NUCLEOTIDE SEQUENCE [LARGE SCALE GENOMIC DNA]</scope>
    <source>
        <strain evidence="7 8">RmlP026</strain>
    </source>
</reference>
<dbReference type="InterPro" id="IPR051310">
    <property type="entry name" value="MCP_chemotaxis"/>
</dbReference>
<keyword evidence="3" id="KW-0807">Transducer</keyword>
<dbReference type="AlphaFoldDB" id="A0A4Q2UD19"/>
<keyword evidence="1" id="KW-0145">Chemotaxis</keyword>
<evidence type="ECO:0000256" key="2">
    <source>
        <dbReference type="ARBA" id="ARBA00029447"/>
    </source>
</evidence>
<dbReference type="GO" id="GO:0006935">
    <property type="term" value="P:chemotaxis"/>
    <property type="evidence" value="ECO:0007669"/>
    <property type="project" value="UniProtKB-KW"/>
</dbReference>
<dbReference type="Gene3D" id="1.10.287.950">
    <property type="entry name" value="Methyl-accepting chemotaxis protein"/>
    <property type="match status" value="1"/>
</dbReference>
<dbReference type="EMBL" id="QYBB01000005">
    <property type="protein sequence ID" value="RYC32745.1"/>
    <property type="molecule type" value="Genomic_DNA"/>
</dbReference>
<dbReference type="SMART" id="SM00283">
    <property type="entry name" value="MA"/>
    <property type="match status" value="1"/>
</dbReference>
<name>A0A4Q2UD19_9HYPH</name>
<feature type="domain" description="Methyl-accepting transducer" evidence="6">
    <location>
        <begin position="277"/>
        <end position="506"/>
    </location>
</feature>
<comment type="similarity">
    <text evidence="2">Belongs to the methyl-accepting chemotaxis (MCP) protein family.</text>
</comment>
<comment type="caution">
    <text evidence="7">The sequence shown here is derived from an EMBL/GenBank/DDBJ whole genome shotgun (WGS) entry which is preliminary data.</text>
</comment>
<organism evidence="7 8">
    <name type="scientific">Lichenibacterium minor</name>
    <dbReference type="NCBI Taxonomy" id="2316528"/>
    <lineage>
        <taxon>Bacteria</taxon>
        <taxon>Pseudomonadati</taxon>
        <taxon>Pseudomonadota</taxon>
        <taxon>Alphaproteobacteria</taxon>
        <taxon>Hyphomicrobiales</taxon>
        <taxon>Lichenihabitantaceae</taxon>
        <taxon>Lichenibacterium</taxon>
    </lineage>
</organism>
<dbReference type="PANTHER" id="PTHR43531:SF11">
    <property type="entry name" value="METHYL-ACCEPTING CHEMOTAXIS PROTEIN 3"/>
    <property type="match status" value="1"/>
</dbReference>
<sequence>MTHASFPLDDLRRRAARAMLILLWLQVGLVAAVAWAVGAPWALPCICAALTAAAAQASCIGDRATVRARVIPGVAFMVAISLLVAVLSGSKMQVDAHMYYFAGLALLVAFCDWKVVLAGAATVAVHHVALNFTLPDLVYPGGGDLVRLSVHAVVVVIEAGALMGIAHTVERMFGTVQERMDEAGAALAAAERSGDRAEASAREADEARRGSDDLRLRTAEEDQRILSALGATLSRLAAGDLGAAVPDDLPAKAAGLRTDYADAVAGLGGTLVGVLQTASGIRSNADALAQAADGLARRTEQQAASLVGTVASLDAVTAGARSTSQSAVAMRDLARDARREVDRSAGVVGEAVDAVGAIEASAREIGQIVGVIDEIAFQTNLLALNAGVEAARAGEAGRGFAVVAAEVRALAHRSATAAKEVKALISGSTGQVSAGVELVRRTGAALERIVERVGALDALTAAIAGDAEGQSGRLAEVNAALVEADGVTQRNAAMAEETSAAVHTLVGDAEELMRLVARFRLGELETPRPAPPPARPARPLRLVAGTGRAPAPPRAGPPGTASDAARFHGVGNLF</sequence>